<organism evidence="3 4">
    <name type="scientific">Stanieria cyanosphaera (strain ATCC 29371 / PCC 7437)</name>
    <dbReference type="NCBI Taxonomy" id="111780"/>
    <lineage>
        <taxon>Bacteria</taxon>
        <taxon>Bacillati</taxon>
        <taxon>Cyanobacteriota</taxon>
        <taxon>Cyanophyceae</taxon>
        <taxon>Pleurocapsales</taxon>
        <taxon>Dermocarpellaceae</taxon>
        <taxon>Stanieria</taxon>
    </lineage>
</organism>
<evidence type="ECO:0000256" key="1">
    <source>
        <dbReference type="SAM" id="MobiDB-lite"/>
    </source>
</evidence>
<dbReference type="STRING" id="111780.Sta7437_2175"/>
<keyword evidence="2" id="KW-1133">Transmembrane helix</keyword>
<accession>K9XUI6</accession>
<dbReference type="eggNOG" id="ENOG5030VNP">
    <property type="taxonomic scope" value="Bacteria"/>
</dbReference>
<keyword evidence="4" id="KW-1185">Reference proteome</keyword>
<proteinExistence type="predicted"/>
<keyword evidence="2" id="KW-0812">Transmembrane</keyword>
<evidence type="ECO:0000313" key="4">
    <source>
        <dbReference type="Proteomes" id="UP000010473"/>
    </source>
</evidence>
<name>K9XUI6_STAC7</name>
<keyword evidence="2" id="KW-0472">Membrane</keyword>
<feature type="region of interest" description="Disordered" evidence="1">
    <location>
        <begin position="1"/>
        <end position="38"/>
    </location>
</feature>
<evidence type="ECO:0000256" key="2">
    <source>
        <dbReference type="SAM" id="Phobius"/>
    </source>
</evidence>
<dbReference type="HOGENOM" id="CLU_2195309_0_0_3"/>
<dbReference type="EMBL" id="CP003653">
    <property type="protein sequence ID" value="AFZ35724.1"/>
    <property type="molecule type" value="Genomic_DNA"/>
</dbReference>
<evidence type="ECO:0000313" key="3">
    <source>
        <dbReference type="EMBL" id="AFZ35724.1"/>
    </source>
</evidence>
<reference evidence="4" key="1">
    <citation type="journal article" date="2013" name="Proc. Natl. Acad. Sci. U.S.A.">
        <title>Improving the coverage of the cyanobacterial phylum using diversity-driven genome sequencing.</title>
        <authorList>
            <person name="Shih P.M."/>
            <person name="Wu D."/>
            <person name="Latifi A."/>
            <person name="Axen S.D."/>
            <person name="Fewer D.P."/>
            <person name="Talla E."/>
            <person name="Calteau A."/>
            <person name="Cai F."/>
            <person name="Tandeau de Marsac N."/>
            <person name="Rippka R."/>
            <person name="Herdman M."/>
            <person name="Sivonen K."/>
            <person name="Coursin T."/>
            <person name="Laurent T."/>
            <person name="Goodwin L."/>
            <person name="Nolan M."/>
            <person name="Davenport K.W."/>
            <person name="Han C.S."/>
            <person name="Rubin E.M."/>
            <person name="Eisen J.A."/>
            <person name="Woyke T."/>
            <person name="Gugger M."/>
            <person name="Kerfeld C.A."/>
        </authorList>
    </citation>
    <scope>NUCLEOTIDE SEQUENCE [LARGE SCALE GENOMIC DNA]</scope>
    <source>
        <strain evidence="4">ATCC 29371 / PCC 7437</strain>
    </source>
</reference>
<feature type="compositionally biased region" description="Basic residues" evidence="1">
    <location>
        <begin position="8"/>
        <end position="21"/>
    </location>
</feature>
<dbReference type="AlphaFoldDB" id="K9XUI6"/>
<dbReference type="Proteomes" id="UP000010473">
    <property type="component" value="Chromosome"/>
</dbReference>
<protein>
    <submittedName>
        <fullName evidence="3">Uncharacterized protein</fullName>
    </submittedName>
</protein>
<sequence length="108" mass="11582">MSNQKPFSNHKKQGKQFKKGRGASTSNDASNPLPKAGRAGAIQTNWKTIDWTPKKLLIASILIGAPYLAGVIASLSAGLFVITFILIGLGGFVGILYGILRWLEQAEL</sequence>
<dbReference type="OrthoDB" id="9877024at2"/>
<feature type="transmembrane region" description="Helical" evidence="2">
    <location>
        <begin position="56"/>
        <end position="73"/>
    </location>
</feature>
<dbReference type="KEGG" id="scs:Sta7437_2175"/>
<gene>
    <name evidence="3" type="ordered locus">Sta7437_2175</name>
</gene>
<dbReference type="RefSeq" id="WP_015193392.1">
    <property type="nucleotide sequence ID" value="NC_019748.1"/>
</dbReference>
<feature type="transmembrane region" description="Helical" evidence="2">
    <location>
        <begin position="79"/>
        <end position="100"/>
    </location>
</feature>